<comment type="subcellular location">
    <subcellularLocation>
        <location evidence="1">Nucleus</location>
    </subcellularLocation>
</comment>
<evidence type="ECO:0000256" key="1">
    <source>
        <dbReference type="ARBA" id="ARBA00004123"/>
    </source>
</evidence>
<sequence>MFPSISVFRDAFEDHITSCHRGVPGSGAEAFEGEAMDSHPEPNPEFQCPFCLYSSKEKDNLILHVLLHREERAWPAEIRRSRVPRSLRGRLLRCPMCTFSCGSRQMLRTHRARRHGGLGAPMGAGVERGEGSDGENEGRTRCLLCRREERDGARLTAHLMGRHQVERNFEILREPVTDGESEEEESESLDEAQESENAVGEGVARRFPCEFCGRSFSLGSDWMRHVQRHGQSHLTDVSDSQNRFEAGHHLLRKRTDMSVDVKGSYTLHMYKTRAPESLCTILM</sequence>
<evidence type="ECO:0000256" key="8">
    <source>
        <dbReference type="SAM" id="MobiDB-lite"/>
    </source>
</evidence>
<evidence type="ECO:0000256" key="5">
    <source>
        <dbReference type="ARBA" id="ARBA00022833"/>
    </source>
</evidence>
<evidence type="ECO:0000256" key="7">
    <source>
        <dbReference type="PROSITE-ProRule" id="PRU00042"/>
    </source>
</evidence>
<dbReference type="Ensembl" id="ENSEBUT00000001907.1">
    <property type="protein sequence ID" value="ENSEBUP00000001577.1"/>
    <property type="gene ID" value="ENSEBUG00000001332.1"/>
</dbReference>
<dbReference type="Gene3D" id="3.30.160.60">
    <property type="entry name" value="Classic Zinc Finger"/>
    <property type="match status" value="2"/>
</dbReference>
<dbReference type="PANTHER" id="PTHR24388">
    <property type="entry name" value="ZINC FINGER PROTEIN"/>
    <property type="match status" value="1"/>
</dbReference>
<feature type="region of interest" description="Disordered" evidence="8">
    <location>
        <begin position="115"/>
        <end position="135"/>
    </location>
</feature>
<feature type="compositionally biased region" description="Acidic residues" evidence="8">
    <location>
        <begin position="177"/>
        <end position="194"/>
    </location>
</feature>
<dbReference type="SMART" id="SM00355">
    <property type="entry name" value="ZnF_C2H2"/>
    <property type="match status" value="4"/>
</dbReference>
<evidence type="ECO:0000313" key="11">
    <source>
        <dbReference type="Proteomes" id="UP000694388"/>
    </source>
</evidence>
<feature type="domain" description="C2H2-type" evidence="9">
    <location>
        <begin position="46"/>
        <end position="73"/>
    </location>
</feature>
<evidence type="ECO:0000256" key="3">
    <source>
        <dbReference type="ARBA" id="ARBA00022737"/>
    </source>
</evidence>
<keyword evidence="2" id="KW-0479">Metal-binding</keyword>
<evidence type="ECO:0000313" key="10">
    <source>
        <dbReference type="Ensembl" id="ENSEBUP00000001577.1"/>
    </source>
</evidence>
<dbReference type="SUPFAM" id="SSF57667">
    <property type="entry name" value="beta-beta-alpha zinc fingers"/>
    <property type="match status" value="1"/>
</dbReference>
<dbReference type="InterPro" id="IPR013087">
    <property type="entry name" value="Znf_C2H2_type"/>
</dbReference>
<keyword evidence="6" id="KW-0539">Nucleus</keyword>
<dbReference type="PROSITE" id="PS50157">
    <property type="entry name" value="ZINC_FINGER_C2H2_2"/>
    <property type="match status" value="2"/>
</dbReference>
<organism evidence="10 11">
    <name type="scientific">Eptatretus burgeri</name>
    <name type="common">Inshore hagfish</name>
    <dbReference type="NCBI Taxonomy" id="7764"/>
    <lineage>
        <taxon>Eukaryota</taxon>
        <taxon>Metazoa</taxon>
        <taxon>Chordata</taxon>
        <taxon>Craniata</taxon>
        <taxon>Vertebrata</taxon>
        <taxon>Cyclostomata</taxon>
        <taxon>Myxini</taxon>
        <taxon>Myxiniformes</taxon>
        <taxon>Myxinidae</taxon>
        <taxon>Eptatretinae</taxon>
        <taxon>Eptatretus</taxon>
    </lineage>
</organism>
<dbReference type="InterPro" id="IPR036236">
    <property type="entry name" value="Znf_C2H2_sf"/>
</dbReference>
<dbReference type="PROSITE" id="PS00028">
    <property type="entry name" value="ZINC_FINGER_C2H2_1"/>
    <property type="match status" value="2"/>
</dbReference>
<accession>A0A8C4NF59</accession>
<proteinExistence type="predicted"/>
<reference evidence="10" key="1">
    <citation type="submission" date="2025-08" db="UniProtKB">
        <authorList>
            <consortium name="Ensembl"/>
        </authorList>
    </citation>
    <scope>IDENTIFICATION</scope>
</reference>
<dbReference type="InterPro" id="IPR050527">
    <property type="entry name" value="Snail/Krueppel_Znf"/>
</dbReference>
<dbReference type="GO" id="GO:0008270">
    <property type="term" value="F:zinc ion binding"/>
    <property type="evidence" value="ECO:0007669"/>
    <property type="project" value="UniProtKB-KW"/>
</dbReference>
<dbReference type="GO" id="GO:0000981">
    <property type="term" value="F:DNA-binding transcription factor activity, RNA polymerase II-specific"/>
    <property type="evidence" value="ECO:0007669"/>
    <property type="project" value="TreeGrafter"/>
</dbReference>
<dbReference type="GeneTree" id="ENSGT00940000156411"/>
<dbReference type="AlphaFoldDB" id="A0A8C4NF59"/>
<protein>
    <recommendedName>
        <fullName evidence="9">C2H2-type domain-containing protein</fullName>
    </recommendedName>
</protein>
<keyword evidence="11" id="KW-1185">Reference proteome</keyword>
<reference evidence="10" key="2">
    <citation type="submission" date="2025-09" db="UniProtKB">
        <authorList>
            <consortium name="Ensembl"/>
        </authorList>
    </citation>
    <scope>IDENTIFICATION</scope>
</reference>
<dbReference type="Proteomes" id="UP000694388">
    <property type="component" value="Unplaced"/>
</dbReference>
<evidence type="ECO:0000256" key="2">
    <source>
        <dbReference type="ARBA" id="ARBA00022723"/>
    </source>
</evidence>
<keyword evidence="3" id="KW-0677">Repeat</keyword>
<keyword evidence="5" id="KW-0862">Zinc</keyword>
<dbReference type="GO" id="GO:0000978">
    <property type="term" value="F:RNA polymerase II cis-regulatory region sequence-specific DNA binding"/>
    <property type="evidence" value="ECO:0007669"/>
    <property type="project" value="TreeGrafter"/>
</dbReference>
<evidence type="ECO:0000259" key="9">
    <source>
        <dbReference type="PROSITE" id="PS50157"/>
    </source>
</evidence>
<evidence type="ECO:0000256" key="6">
    <source>
        <dbReference type="ARBA" id="ARBA00023242"/>
    </source>
</evidence>
<feature type="domain" description="C2H2-type" evidence="9">
    <location>
        <begin position="207"/>
        <end position="229"/>
    </location>
</feature>
<keyword evidence="4 7" id="KW-0863">Zinc-finger</keyword>
<evidence type="ECO:0000256" key="4">
    <source>
        <dbReference type="ARBA" id="ARBA00022771"/>
    </source>
</evidence>
<name>A0A8C4NF59_EPTBU</name>
<feature type="region of interest" description="Disordered" evidence="8">
    <location>
        <begin position="173"/>
        <end position="200"/>
    </location>
</feature>
<dbReference type="PANTHER" id="PTHR24388:SF54">
    <property type="entry name" value="PROTEIN ESCARGOT"/>
    <property type="match status" value="1"/>
</dbReference>
<dbReference type="Pfam" id="PF00096">
    <property type="entry name" value="zf-C2H2"/>
    <property type="match status" value="1"/>
</dbReference>
<dbReference type="GO" id="GO:0005634">
    <property type="term" value="C:nucleus"/>
    <property type="evidence" value="ECO:0007669"/>
    <property type="project" value="UniProtKB-SubCell"/>
</dbReference>